<keyword evidence="2" id="KW-1185">Reference proteome</keyword>
<sequence>MEQKNKKNSFKKTKKFTTADLGYKVSEENQKLLKMLKNLKKA</sequence>
<dbReference type="EMBL" id="CP147407">
    <property type="protein sequence ID" value="WXB98499.1"/>
    <property type="molecule type" value="Genomic_DNA"/>
</dbReference>
<organism evidence="1 2">
    <name type="scientific">Metabacillus sediminis</name>
    <dbReference type="NCBI Taxonomy" id="3117746"/>
    <lineage>
        <taxon>Bacteria</taxon>
        <taxon>Bacillati</taxon>
        <taxon>Bacillota</taxon>
        <taxon>Bacilli</taxon>
        <taxon>Bacillales</taxon>
        <taxon>Bacillaceae</taxon>
        <taxon>Metabacillus</taxon>
    </lineage>
</organism>
<accession>A0ABZ2NKZ4</accession>
<proteinExistence type="predicted"/>
<dbReference type="RefSeq" id="WP_338781577.1">
    <property type="nucleotide sequence ID" value="NZ_CP147407.1"/>
</dbReference>
<evidence type="ECO:0000313" key="1">
    <source>
        <dbReference type="EMBL" id="WXB98499.1"/>
    </source>
</evidence>
<reference evidence="1 2" key="1">
    <citation type="submission" date="2024-02" db="EMBL/GenBank/DDBJ databases">
        <title>Seven novel Bacillus-like species.</title>
        <authorList>
            <person name="Liu G."/>
        </authorList>
    </citation>
    <scope>NUCLEOTIDE SEQUENCE [LARGE SCALE GENOMIC DNA]</scope>
    <source>
        <strain evidence="1 2">FJAT-52054</strain>
    </source>
</reference>
<gene>
    <name evidence="1" type="ORF">WCV65_08500</name>
</gene>
<evidence type="ECO:0000313" key="2">
    <source>
        <dbReference type="Proteomes" id="UP001377337"/>
    </source>
</evidence>
<name>A0ABZ2NKZ4_9BACI</name>
<protein>
    <submittedName>
        <fullName evidence="1">Uncharacterized protein</fullName>
    </submittedName>
</protein>
<dbReference type="Proteomes" id="UP001377337">
    <property type="component" value="Chromosome"/>
</dbReference>